<dbReference type="InterPro" id="IPR036100">
    <property type="entry name" value="QueA_sf"/>
</dbReference>
<keyword evidence="1 5" id="KW-0963">Cytoplasm</keyword>
<dbReference type="PANTHER" id="PTHR30307:SF0">
    <property type="entry name" value="S-ADENOSYLMETHIONINE:TRNA RIBOSYLTRANSFERASE-ISOMERASE"/>
    <property type="match status" value="1"/>
</dbReference>
<keyword evidence="6" id="KW-0328">Glycosyltransferase</keyword>
<comment type="similarity">
    <text evidence="5">Belongs to the QueA family.</text>
</comment>
<dbReference type="PANTHER" id="PTHR30307">
    <property type="entry name" value="S-ADENOSYLMETHIONINE:TRNA RIBOSYLTRANSFERASE-ISOMERASE"/>
    <property type="match status" value="1"/>
</dbReference>
<keyword evidence="4 5" id="KW-0671">Queuosine biosynthesis</keyword>
<comment type="subcellular location">
    <subcellularLocation>
        <location evidence="5">Cytoplasm</location>
    </subcellularLocation>
</comment>
<comment type="subunit">
    <text evidence="5">Monomer.</text>
</comment>
<dbReference type="Pfam" id="PF02547">
    <property type="entry name" value="Queuosine_synth"/>
    <property type="match status" value="1"/>
</dbReference>
<dbReference type="Gene3D" id="3.40.1780.10">
    <property type="entry name" value="QueA-like"/>
    <property type="match status" value="1"/>
</dbReference>
<dbReference type="EMBL" id="JACCCV010000001">
    <property type="protein sequence ID" value="NYF51175.1"/>
    <property type="molecule type" value="Genomic_DNA"/>
</dbReference>
<evidence type="ECO:0000256" key="1">
    <source>
        <dbReference type="ARBA" id="ARBA00022490"/>
    </source>
</evidence>
<dbReference type="Proteomes" id="UP000534186">
    <property type="component" value="Unassembled WGS sequence"/>
</dbReference>
<dbReference type="AlphaFoldDB" id="A0A7Y9NKQ5"/>
<sequence length="364" mass="40300">MLVSDFNFDLPEELIAQSPPAIRGSSRMLVLDRATGLYHDNFFRNIPQILEPGDLLILNDSRVLPARLYATRARSHQTQQSSPNPTGRIEVLLTQQLAVNDWTALVRPSRKIQPGERLLFHAPNEANPLLEAEILSASEFGERTLRFSPAPDFSAILNKIGHMPLPPYIHREDSDADRDRYQTVFSQESGSAAAPTAGLHFTPEILAQLKQNGIQIETITLHVGLGTFQPVRAEKLSDIRLHAEHYTLPPATAEAINAALNDGRRIIAAGTTTTRTLEHCAQTSGGDRLTPHTGQTSIFIQPGHRFMIVKGLLTNFHLPQSTLLMLVSAFAGSQTGKELVLSAYAHAIREKYRFFSYGDCMLLL</sequence>
<gene>
    <name evidence="5" type="primary">queA</name>
    <name evidence="6" type="ORF">HDF12_001540</name>
</gene>
<dbReference type="GO" id="GO:0005737">
    <property type="term" value="C:cytoplasm"/>
    <property type="evidence" value="ECO:0007669"/>
    <property type="project" value="UniProtKB-SubCell"/>
</dbReference>
<keyword evidence="6" id="KW-0413">Isomerase</keyword>
<dbReference type="InterPro" id="IPR042118">
    <property type="entry name" value="QueA_dom1"/>
</dbReference>
<dbReference type="GO" id="GO:0051075">
    <property type="term" value="F:S-adenosylmethionine:tRNA ribosyltransferase-isomerase activity"/>
    <property type="evidence" value="ECO:0007669"/>
    <property type="project" value="UniProtKB-EC"/>
</dbReference>
<dbReference type="Gene3D" id="2.40.10.240">
    <property type="entry name" value="QueA-like"/>
    <property type="match status" value="1"/>
</dbReference>
<dbReference type="SUPFAM" id="SSF111337">
    <property type="entry name" value="QueA-like"/>
    <property type="match status" value="1"/>
</dbReference>
<keyword evidence="2 5" id="KW-0808">Transferase</keyword>
<dbReference type="NCBIfam" id="TIGR00113">
    <property type="entry name" value="queA"/>
    <property type="match status" value="1"/>
</dbReference>
<evidence type="ECO:0000256" key="5">
    <source>
        <dbReference type="HAMAP-Rule" id="MF_00113"/>
    </source>
</evidence>
<keyword evidence="3 5" id="KW-0949">S-adenosyl-L-methionine</keyword>
<comment type="pathway">
    <text evidence="5">tRNA modification; tRNA-queuosine biosynthesis.</text>
</comment>
<dbReference type="EC" id="2.4.99.17" evidence="5"/>
<comment type="function">
    <text evidence="5">Transfers and isomerizes the ribose moiety from AdoMet to the 7-aminomethyl group of 7-deazaguanine (preQ1-tRNA) to give epoxyqueuosine (oQ-tRNA).</text>
</comment>
<dbReference type="GO" id="GO:0008616">
    <property type="term" value="P:tRNA queuosine(34) biosynthetic process"/>
    <property type="evidence" value="ECO:0007669"/>
    <property type="project" value="UniProtKB-UniRule"/>
</dbReference>
<evidence type="ECO:0000256" key="3">
    <source>
        <dbReference type="ARBA" id="ARBA00022691"/>
    </source>
</evidence>
<protein>
    <recommendedName>
        <fullName evidence="5">S-adenosylmethionine:tRNA ribosyltransferase-isomerase</fullName>
        <ecNumber evidence="5">2.4.99.17</ecNumber>
    </recommendedName>
    <alternativeName>
        <fullName evidence="5">Queuosine biosynthesis protein QueA</fullName>
    </alternativeName>
</protein>
<dbReference type="FunFam" id="2.40.10.240:FF:000002">
    <property type="entry name" value="S-adenosylmethionine:tRNA ribosyltransferase-isomerase"/>
    <property type="match status" value="1"/>
</dbReference>
<dbReference type="UniPathway" id="UPA00392"/>
<comment type="catalytic activity">
    <reaction evidence="5">
        <text>7-aminomethyl-7-carbaguanosine(34) in tRNA + S-adenosyl-L-methionine = epoxyqueuosine(34) in tRNA + adenine + L-methionine + 2 H(+)</text>
        <dbReference type="Rhea" id="RHEA:32155"/>
        <dbReference type="Rhea" id="RHEA-COMP:10342"/>
        <dbReference type="Rhea" id="RHEA-COMP:18582"/>
        <dbReference type="ChEBI" id="CHEBI:15378"/>
        <dbReference type="ChEBI" id="CHEBI:16708"/>
        <dbReference type="ChEBI" id="CHEBI:57844"/>
        <dbReference type="ChEBI" id="CHEBI:59789"/>
        <dbReference type="ChEBI" id="CHEBI:82833"/>
        <dbReference type="ChEBI" id="CHEBI:194443"/>
        <dbReference type="EC" id="2.4.99.17"/>
    </reaction>
</comment>
<accession>A0A7Y9NKQ5</accession>
<evidence type="ECO:0000313" key="6">
    <source>
        <dbReference type="EMBL" id="NYF51175.1"/>
    </source>
</evidence>
<dbReference type="InterPro" id="IPR042119">
    <property type="entry name" value="QueA_dom2"/>
</dbReference>
<name>A0A7Y9NKQ5_9BACT</name>
<dbReference type="HAMAP" id="MF_00113">
    <property type="entry name" value="QueA"/>
    <property type="match status" value="1"/>
</dbReference>
<evidence type="ECO:0000313" key="7">
    <source>
        <dbReference type="Proteomes" id="UP000534186"/>
    </source>
</evidence>
<comment type="caution">
    <text evidence="6">The sequence shown here is derived from an EMBL/GenBank/DDBJ whole genome shotgun (WGS) entry which is preliminary data.</text>
</comment>
<evidence type="ECO:0000256" key="2">
    <source>
        <dbReference type="ARBA" id="ARBA00022679"/>
    </source>
</evidence>
<dbReference type="NCBIfam" id="NF001140">
    <property type="entry name" value="PRK00147.1"/>
    <property type="match status" value="1"/>
</dbReference>
<organism evidence="6 7">
    <name type="scientific">Tunturiibacter lichenicola</name>
    <dbReference type="NCBI Taxonomy" id="2051959"/>
    <lineage>
        <taxon>Bacteria</taxon>
        <taxon>Pseudomonadati</taxon>
        <taxon>Acidobacteriota</taxon>
        <taxon>Terriglobia</taxon>
        <taxon>Terriglobales</taxon>
        <taxon>Acidobacteriaceae</taxon>
        <taxon>Tunturiibacter</taxon>
    </lineage>
</organism>
<dbReference type="InterPro" id="IPR003699">
    <property type="entry name" value="QueA"/>
</dbReference>
<evidence type="ECO:0000256" key="4">
    <source>
        <dbReference type="ARBA" id="ARBA00022785"/>
    </source>
</evidence>
<reference evidence="6 7" key="1">
    <citation type="submission" date="2020-07" db="EMBL/GenBank/DDBJ databases">
        <title>Genomic Encyclopedia of Type Strains, Phase IV (KMG-V): Genome sequencing to study the core and pangenomes of soil and plant-associated prokaryotes.</title>
        <authorList>
            <person name="Whitman W."/>
        </authorList>
    </citation>
    <scope>NUCLEOTIDE SEQUENCE [LARGE SCALE GENOMIC DNA]</scope>
    <source>
        <strain evidence="6 7">M8UP30</strain>
    </source>
</reference>
<proteinExistence type="inferred from homology"/>